<evidence type="ECO:0000259" key="2">
    <source>
        <dbReference type="PROSITE" id="PS50127"/>
    </source>
</evidence>
<gene>
    <name evidence="3" type="ORF">M0811_14542</name>
</gene>
<dbReference type="Gene3D" id="3.10.110.10">
    <property type="entry name" value="Ubiquitin Conjugating Enzyme"/>
    <property type="match status" value="1"/>
</dbReference>
<accession>A0A9Q0LUA0</accession>
<dbReference type="PROSITE" id="PS50127">
    <property type="entry name" value="UBC_2"/>
    <property type="match status" value="1"/>
</dbReference>
<dbReference type="AlphaFoldDB" id="A0A9Q0LUA0"/>
<evidence type="ECO:0000313" key="3">
    <source>
        <dbReference type="EMBL" id="KAJ5079158.1"/>
    </source>
</evidence>
<feature type="coiled-coil region" evidence="1">
    <location>
        <begin position="145"/>
        <end position="172"/>
    </location>
</feature>
<dbReference type="InterPro" id="IPR000608">
    <property type="entry name" value="UBC"/>
</dbReference>
<dbReference type="SMART" id="SM00212">
    <property type="entry name" value="UBCc"/>
    <property type="match status" value="1"/>
</dbReference>
<dbReference type="Pfam" id="PF00179">
    <property type="entry name" value="UQ_con"/>
    <property type="match status" value="1"/>
</dbReference>
<dbReference type="CDD" id="cd23794">
    <property type="entry name" value="UBCc_UBE2F_UBE2M"/>
    <property type="match status" value="1"/>
</dbReference>
<proteinExistence type="predicted"/>
<dbReference type="InterPro" id="IPR016135">
    <property type="entry name" value="UBQ-conjugating_enzyme/RWD"/>
</dbReference>
<feature type="domain" description="UBC core" evidence="2">
    <location>
        <begin position="23"/>
        <end position="168"/>
    </location>
</feature>
<keyword evidence="4" id="KW-1185">Reference proteome</keyword>
<dbReference type="OMA" id="ANEFRND"/>
<sequence>MQQLFNAKQKINEETEEEKKFRLLFPRIIRDLAEIEFDDINKLEFPKDEKFAVGFKYIITPTKGIYRNGSFVFDIKIPKDYPHSPPKVICETKIFHTDIDERGEICYGILHDQWSVVYNLFQITMLLNLLFEEQHPDDPLNREAAELLKRDKDQFEQKVQEMINENSNQNQK</sequence>
<reference evidence="3" key="1">
    <citation type="submission" date="2022-10" db="EMBL/GenBank/DDBJ databases">
        <title>Novel sulphate-reducing endosymbionts in the free-living metamonad Anaeramoeba.</title>
        <authorList>
            <person name="Jerlstrom-Hultqvist J."/>
            <person name="Cepicka I."/>
            <person name="Gallot-Lavallee L."/>
            <person name="Salas-Leiva D."/>
            <person name="Curtis B.A."/>
            <person name="Zahonova K."/>
            <person name="Pipaliya S."/>
            <person name="Dacks J."/>
            <person name="Roger A.J."/>
        </authorList>
    </citation>
    <scope>NUCLEOTIDE SEQUENCE</scope>
    <source>
        <strain evidence="3">BMAN</strain>
    </source>
</reference>
<keyword evidence="1" id="KW-0175">Coiled coil</keyword>
<protein>
    <submittedName>
        <fullName evidence="3">Nedd8-conjugating enzyme ubc12</fullName>
    </submittedName>
</protein>
<evidence type="ECO:0000256" key="1">
    <source>
        <dbReference type="SAM" id="Coils"/>
    </source>
</evidence>
<evidence type="ECO:0000313" key="4">
    <source>
        <dbReference type="Proteomes" id="UP001149090"/>
    </source>
</evidence>
<name>A0A9Q0LUA0_ANAIG</name>
<dbReference type="Proteomes" id="UP001149090">
    <property type="component" value="Unassembled WGS sequence"/>
</dbReference>
<dbReference type="OrthoDB" id="10249039at2759"/>
<comment type="caution">
    <text evidence="3">The sequence shown here is derived from an EMBL/GenBank/DDBJ whole genome shotgun (WGS) entry which is preliminary data.</text>
</comment>
<dbReference type="PANTHER" id="PTHR24068">
    <property type="entry name" value="UBIQUITIN-CONJUGATING ENZYME E2"/>
    <property type="match status" value="1"/>
</dbReference>
<dbReference type="SUPFAM" id="SSF54495">
    <property type="entry name" value="UBC-like"/>
    <property type="match status" value="1"/>
</dbReference>
<organism evidence="3 4">
    <name type="scientific">Anaeramoeba ignava</name>
    <name type="common">Anaerobic marine amoeba</name>
    <dbReference type="NCBI Taxonomy" id="1746090"/>
    <lineage>
        <taxon>Eukaryota</taxon>
        <taxon>Metamonada</taxon>
        <taxon>Anaeramoebidae</taxon>
        <taxon>Anaeramoeba</taxon>
    </lineage>
</organism>
<dbReference type="EMBL" id="JAPDFW010000035">
    <property type="protein sequence ID" value="KAJ5079158.1"/>
    <property type="molecule type" value="Genomic_DNA"/>
</dbReference>